<dbReference type="PANTHER" id="PTHR33121">
    <property type="entry name" value="CYCLIC DI-GMP PHOSPHODIESTERASE PDEF"/>
    <property type="match status" value="1"/>
</dbReference>
<name>A0A4Y4F6V5_9GAMM</name>
<sequence>MRLMHPELGELLPKDFLPLVVELGQAVRLDRWRIELMAAQRVHWQEAGGKLAKLGLSLDVSMATLDQSVADRRPLDVFLRGLNLDLSWLCVELDERAFIDQAAEQMHLLRRLVALGVRLAVSHSGHGPVDIMRLASLPVSRVTLGRGVADAIRQPDTPPARGLEALVRCLEALQLEGVVTGVSTETQRKVAGCLVSGFVQGDGVCEALEAEALTAWLDAGD</sequence>
<feature type="domain" description="EAL" evidence="1">
    <location>
        <begin position="1"/>
        <end position="221"/>
    </location>
</feature>
<dbReference type="InterPro" id="IPR001633">
    <property type="entry name" value="EAL_dom"/>
</dbReference>
<reference evidence="2 3" key="1">
    <citation type="submission" date="2019-06" db="EMBL/GenBank/DDBJ databases">
        <title>Whole genome shotgun sequence of Halomonas halmophila NBRC 15537.</title>
        <authorList>
            <person name="Hosoyama A."/>
            <person name="Uohara A."/>
            <person name="Ohji S."/>
            <person name="Ichikawa N."/>
        </authorList>
    </citation>
    <scope>NUCLEOTIDE SEQUENCE [LARGE SCALE GENOMIC DNA]</scope>
    <source>
        <strain evidence="2 3">NBRC 15537</strain>
    </source>
</reference>
<dbReference type="Proteomes" id="UP000319812">
    <property type="component" value="Unassembled WGS sequence"/>
</dbReference>
<dbReference type="PANTHER" id="PTHR33121:SF70">
    <property type="entry name" value="SIGNALING PROTEIN YKOW"/>
    <property type="match status" value="1"/>
</dbReference>
<evidence type="ECO:0000313" key="3">
    <source>
        <dbReference type="Proteomes" id="UP000319812"/>
    </source>
</evidence>
<proteinExistence type="predicted"/>
<keyword evidence="3" id="KW-1185">Reference proteome</keyword>
<dbReference type="GO" id="GO:0071111">
    <property type="term" value="F:cyclic-guanylate-specific phosphodiesterase activity"/>
    <property type="evidence" value="ECO:0007669"/>
    <property type="project" value="InterPro"/>
</dbReference>
<protein>
    <recommendedName>
        <fullName evidence="1">EAL domain-containing protein</fullName>
    </recommendedName>
</protein>
<dbReference type="AlphaFoldDB" id="A0A4Y4F6V5"/>
<dbReference type="PROSITE" id="PS50883">
    <property type="entry name" value="EAL"/>
    <property type="match status" value="1"/>
</dbReference>
<dbReference type="CDD" id="cd01948">
    <property type="entry name" value="EAL"/>
    <property type="match status" value="1"/>
</dbReference>
<organism evidence="2 3">
    <name type="scientific">Halomonas halmophila</name>
    <dbReference type="NCBI Taxonomy" id="252"/>
    <lineage>
        <taxon>Bacteria</taxon>
        <taxon>Pseudomonadati</taxon>
        <taxon>Pseudomonadota</taxon>
        <taxon>Gammaproteobacteria</taxon>
        <taxon>Oceanospirillales</taxon>
        <taxon>Halomonadaceae</taxon>
        <taxon>Halomonas</taxon>
    </lineage>
</organism>
<dbReference type="Pfam" id="PF00563">
    <property type="entry name" value="EAL"/>
    <property type="match status" value="1"/>
</dbReference>
<dbReference type="SMART" id="SM00052">
    <property type="entry name" value="EAL"/>
    <property type="match status" value="1"/>
</dbReference>
<dbReference type="InterPro" id="IPR050706">
    <property type="entry name" value="Cyclic-di-GMP_PDE-like"/>
</dbReference>
<comment type="caution">
    <text evidence="2">The sequence shown here is derived from an EMBL/GenBank/DDBJ whole genome shotgun (WGS) entry which is preliminary data.</text>
</comment>
<dbReference type="SUPFAM" id="SSF141868">
    <property type="entry name" value="EAL domain-like"/>
    <property type="match status" value="1"/>
</dbReference>
<accession>A0A4Y4F6V5</accession>
<evidence type="ECO:0000259" key="1">
    <source>
        <dbReference type="PROSITE" id="PS50883"/>
    </source>
</evidence>
<evidence type="ECO:0000313" key="2">
    <source>
        <dbReference type="EMBL" id="GED22838.1"/>
    </source>
</evidence>
<dbReference type="InterPro" id="IPR035919">
    <property type="entry name" value="EAL_sf"/>
</dbReference>
<gene>
    <name evidence="2" type="ORF">HHA01_18150</name>
</gene>
<dbReference type="Gene3D" id="3.20.20.450">
    <property type="entry name" value="EAL domain"/>
    <property type="match status" value="1"/>
</dbReference>
<dbReference type="EMBL" id="BJOC01000023">
    <property type="protein sequence ID" value="GED22838.1"/>
    <property type="molecule type" value="Genomic_DNA"/>
</dbReference>